<protein>
    <submittedName>
        <fullName evidence="8">Putative inner membrane transporter yiJE</fullName>
    </submittedName>
</protein>
<feature type="transmembrane region" description="Helical" evidence="6">
    <location>
        <begin position="187"/>
        <end position="205"/>
    </location>
</feature>
<evidence type="ECO:0000313" key="9">
    <source>
        <dbReference type="Proteomes" id="UP000193077"/>
    </source>
</evidence>
<reference evidence="8 9" key="1">
    <citation type="submission" date="2017-03" db="EMBL/GenBank/DDBJ databases">
        <authorList>
            <person name="Afonso C.L."/>
            <person name="Miller P.J."/>
            <person name="Scott M.A."/>
            <person name="Spackman E."/>
            <person name="Goraichik I."/>
            <person name="Dimitrov K.M."/>
            <person name="Suarez D.L."/>
            <person name="Swayne D.E."/>
        </authorList>
    </citation>
    <scope>NUCLEOTIDE SEQUENCE [LARGE SCALE GENOMIC DNA]</scope>
    <source>
        <strain evidence="8 9">CECT 7639</strain>
    </source>
</reference>
<dbReference type="Pfam" id="PF00892">
    <property type="entry name" value="EamA"/>
    <property type="match status" value="2"/>
</dbReference>
<proteinExistence type="inferred from homology"/>
<dbReference type="RefSeq" id="WP_085795794.1">
    <property type="nucleotide sequence ID" value="NZ_FWFO01000001.1"/>
</dbReference>
<gene>
    <name evidence="8" type="primary">yijE</name>
    <name evidence="8" type="ORF">TRL7639_02305</name>
</gene>
<sequence length="291" mass="30985">MDQKRPIDATGAAALIGIALLLAFNQVVIKVTGTGFGPVFQAGLRSAIALAFLLAWMWFFRKRIELPRTALLGGLLTGLLFTVEFICLYSALDVTTVSRTSILFYSMPVWLALAGHVFLPGEKLSSLKVWGLVLAMGGIIVAFAERDGGQVSLAGDLYSLLGAICWAGIALVVRMTDLSKASAEMQLMCQLVVSAPLLLLAAPLFGEMVRDVQPLHIAGLAFQAIGVVGLGFMAWFRLLAIYQASGVASFSFLSPVLAVLLGWALLGEEIGLQIWAALALVAAGIYLINRS</sequence>
<comment type="subcellular location">
    <subcellularLocation>
        <location evidence="1">Membrane</location>
        <topology evidence="1">Multi-pass membrane protein</topology>
    </subcellularLocation>
</comment>
<dbReference type="SUPFAM" id="SSF103481">
    <property type="entry name" value="Multidrug resistance efflux transporter EmrE"/>
    <property type="match status" value="2"/>
</dbReference>
<evidence type="ECO:0000313" key="8">
    <source>
        <dbReference type="EMBL" id="SLN43832.1"/>
    </source>
</evidence>
<dbReference type="EMBL" id="FWFO01000001">
    <property type="protein sequence ID" value="SLN43832.1"/>
    <property type="molecule type" value="Genomic_DNA"/>
</dbReference>
<feature type="transmembrane region" description="Helical" evidence="6">
    <location>
        <begin position="39"/>
        <end position="59"/>
    </location>
</feature>
<dbReference type="InterPro" id="IPR050638">
    <property type="entry name" value="AA-Vitamin_Transporters"/>
</dbReference>
<feature type="transmembrane region" description="Helical" evidence="6">
    <location>
        <begin position="157"/>
        <end position="175"/>
    </location>
</feature>
<dbReference type="InterPro" id="IPR000620">
    <property type="entry name" value="EamA_dom"/>
</dbReference>
<evidence type="ECO:0000256" key="3">
    <source>
        <dbReference type="ARBA" id="ARBA00022692"/>
    </source>
</evidence>
<feature type="transmembrane region" description="Helical" evidence="6">
    <location>
        <begin position="12"/>
        <end position="33"/>
    </location>
</feature>
<feature type="transmembrane region" description="Helical" evidence="6">
    <location>
        <begin position="272"/>
        <end position="289"/>
    </location>
</feature>
<keyword evidence="3 6" id="KW-0812">Transmembrane</keyword>
<feature type="domain" description="EamA" evidence="7">
    <location>
        <begin position="154"/>
        <end position="289"/>
    </location>
</feature>
<dbReference type="InterPro" id="IPR037185">
    <property type="entry name" value="EmrE-like"/>
</dbReference>
<keyword evidence="4 6" id="KW-1133">Transmembrane helix</keyword>
<keyword evidence="9" id="KW-1185">Reference proteome</keyword>
<comment type="similarity">
    <text evidence="2">Belongs to the EamA transporter family.</text>
</comment>
<dbReference type="GO" id="GO:0016020">
    <property type="term" value="C:membrane"/>
    <property type="evidence" value="ECO:0007669"/>
    <property type="project" value="UniProtKB-SubCell"/>
</dbReference>
<evidence type="ECO:0000259" key="7">
    <source>
        <dbReference type="Pfam" id="PF00892"/>
    </source>
</evidence>
<evidence type="ECO:0000256" key="1">
    <source>
        <dbReference type="ARBA" id="ARBA00004141"/>
    </source>
</evidence>
<feature type="transmembrane region" description="Helical" evidence="6">
    <location>
        <begin position="71"/>
        <end position="91"/>
    </location>
</feature>
<feature type="transmembrane region" description="Helical" evidence="6">
    <location>
        <begin position="127"/>
        <end position="145"/>
    </location>
</feature>
<evidence type="ECO:0000256" key="5">
    <source>
        <dbReference type="ARBA" id="ARBA00023136"/>
    </source>
</evidence>
<organism evidence="8 9">
    <name type="scientific">Falsiruegeria litorea R37</name>
    <dbReference type="NCBI Taxonomy" id="1200284"/>
    <lineage>
        <taxon>Bacteria</taxon>
        <taxon>Pseudomonadati</taxon>
        <taxon>Pseudomonadota</taxon>
        <taxon>Alphaproteobacteria</taxon>
        <taxon>Rhodobacterales</taxon>
        <taxon>Roseobacteraceae</taxon>
        <taxon>Falsiruegeria</taxon>
    </lineage>
</organism>
<dbReference type="PANTHER" id="PTHR32322">
    <property type="entry name" value="INNER MEMBRANE TRANSPORTER"/>
    <property type="match status" value="1"/>
</dbReference>
<accession>A0A1Y5SRX2</accession>
<name>A0A1Y5SRX2_9RHOB</name>
<dbReference type="AlphaFoldDB" id="A0A1Y5SRX2"/>
<keyword evidence="5 6" id="KW-0472">Membrane</keyword>
<evidence type="ECO:0000256" key="4">
    <source>
        <dbReference type="ARBA" id="ARBA00022989"/>
    </source>
</evidence>
<evidence type="ECO:0000256" key="6">
    <source>
        <dbReference type="SAM" id="Phobius"/>
    </source>
</evidence>
<feature type="transmembrane region" description="Helical" evidence="6">
    <location>
        <begin position="103"/>
        <end position="120"/>
    </location>
</feature>
<feature type="domain" description="EamA" evidence="7">
    <location>
        <begin position="11"/>
        <end position="142"/>
    </location>
</feature>
<dbReference type="OrthoDB" id="184388at2"/>
<feature type="transmembrane region" description="Helical" evidence="6">
    <location>
        <begin position="217"/>
        <end position="240"/>
    </location>
</feature>
<dbReference type="Proteomes" id="UP000193077">
    <property type="component" value="Unassembled WGS sequence"/>
</dbReference>
<evidence type="ECO:0000256" key="2">
    <source>
        <dbReference type="ARBA" id="ARBA00007362"/>
    </source>
</evidence>
<dbReference type="PANTHER" id="PTHR32322:SF2">
    <property type="entry name" value="EAMA DOMAIN-CONTAINING PROTEIN"/>
    <property type="match status" value="1"/>
</dbReference>
<feature type="transmembrane region" description="Helical" evidence="6">
    <location>
        <begin position="247"/>
        <end position="266"/>
    </location>
</feature>